<proteinExistence type="inferred from homology"/>
<accession>A0A482XSJ5</accession>
<dbReference type="GO" id="GO:0070507">
    <property type="term" value="P:regulation of microtubule cytoskeleton organization"/>
    <property type="evidence" value="ECO:0007669"/>
    <property type="project" value="TreeGrafter"/>
</dbReference>
<keyword evidence="5" id="KW-1185">Reference proteome</keyword>
<dbReference type="GO" id="GO:0008093">
    <property type="term" value="F:cytoskeletal anchor activity"/>
    <property type="evidence" value="ECO:0007669"/>
    <property type="project" value="InterPro"/>
</dbReference>
<dbReference type="STRING" id="195883.A0A482XSJ5"/>
<dbReference type="Pfam" id="PF09730">
    <property type="entry name" value="BicD"/>
    <property type="match status" value="2"/>
</dbReference>
<comment type="caution">
    <text evidence="4">The sequence shown here is derived from an EMBL/GenBank/DDBJ whole genome shotgun (WGS) entry which is preliminary data.</text>
</comment>
<reference evidence="4 5" key="1">
    <citation type="journal article" date="2017" name="Gigascience">
        <title>Genome sequence of the small brown planthopper, Laodelphax striatellus.</title>
        <authorList>
            <person name="Zhu J."/>
            <person name="Jiang F."/>
            <person name="Wang X."/>
            <person name="Yang P."/>
            <person name="Bao Y."/>
            <person name="Zhao W."/>
            <person name="Wang W."/>
            <person name="Lu H."/>
            <person name="Wang Q."/>
            <person name="Cui N."/>
            <person name="Li J."/>
            <person name="Chen X."/>
            <person name="Luo L."/>
            <person name="Yu J."/>
            <person name="Kang L."/>
            <person name="Cui F."/>
        </authorList>
    </citation>
    <scope>NUCLEOTIDE SEQUENCE [LARGE SCALE GENOMIC DNA]</scope>
    <source>
        <strain evidence="4">Lst14</strain>
    </source>
</reference>
<name>A0A482XSJ5_LAOST</name>
<feature type="coiled-coil region" evidence="3">
    <location>
        <begin position="83"/>
        <end position="171"/>
    </location>
</feature>
<sequence length="341" mass="37969">MCNVFCTIQVESEKVSLTQTLRDSQATAERSQSETQALIARLAQLRAHVDSLDHLRSRANTPQYNEGNVSKLGAAVAHYQQWFSLASREIEKIRAEMQDLEQLNCSDAVVHLRNEITDLKNRLLDKEQRALELTADVRLLGELAGEASDSLDAAQNDLNTVSDELAQLYHHVCTVNGETPSRVLLEHEKHSEPGQGPADNGDKGARIEMLRARLALDISAKELGSLQDASLMAKHVETVLDQIRHLRSAVNHTIDRAKSSSKFVNNSEMPSLGSEEVAELQEQVVKLKSLLSTKREQIATLRTVLKSNKNTAEVALNNLKSKYDNEKSVVSETMMKLRNEL</sequence>
<evidence type="ECO:0000313" key="4">
    <source>
        <dbReference type="EMBL" id="RZF48470.1"/>
    </source>
</evidence>
<evidence type="ECO:0000256" key="2">
    <source>
        <dbReference type="ARBA" id="ARBA00023054"/>
    </source>
</evidence>
<evidence type="ECO:0000256" key="3">
    <source>
        <dbReference type="SAM" id="Coils"/>
    </source>
</evidence>
<organism evidence="4 5">
    <name type="scientific">Laodelphax striatellus</name>
    <name type="common">Small brown planthopper</name>
    <name type="synonym">Delphax striatella</name>
    <dbReference type="NCBI Taxonomy" id="195883"/>
    <lineage>
        <taxon>Eukaryota</taxon>
        <taxon>Metazoa</taxon>
        <taxon>Ecdysozoa</taxon>
        <taxon>Arthropoda</taxon>
        <taxon>Hexapoda</taxon>
        <taxon>Insecta</taxon>
        <taxon>Pterygota</taxon>
        <taxon>Neoptera</taxon>
        <taxon>Paraneoptera</taxon>
        <taxon>Hemiptera</taxon>
        <taxon>Auchenorrhyncha</taxon>
        <taxon>Fulgoroidea</taxon>
        <taxon>Delphacidae</taxon>
        <taxon>Criomorphinae</taxon>
        <taxon>Laodelphax</taxon>
    </lineage>
</organism>
<dbReference type="GO" id="GO:0034452">
    <property type="term" value="F:dynactin binding"/>
    <property type="evidence" value="ECO:0007669"/>
    <property type="project" value="TreeGrafter"/>
</dbReference>
<evidence type="ECO:0000313" key="5">
    <source>
        <dbReference type="Proteomes" id="UP000291343"/>
    </source>
</evidence>
<dbReference type="GO" id="GO:0070840">
    <property type="term" value="F:dynein complex binding"/>
    <property type="evidence" value="ECO:0007669"/>
    <property type="project" value="InterPro"/>
</dbReference>
<dbReference type="PANTHER" id="PTHR31233">
    <property type="entry name" value="BICAUDAL D FAMILY MEMBER"/>
    <property type="match status" value="1"/>
</dbReference>
<comment type="similarity">
    <text evidence="1">Belongs to the BicD family.</text>
</comment>
<dbReference type="OrthoDB" id="10069295at2759"/>
<gene>
    <name evidence="4" type="ORF">LSTR_LSTR017553</name>
</gene>
<dbReference type="Proteomes" id="UP000291343">
    <property type="component" value="Unassembled WGS sequence"/>
</dbReference>
<dbReference type="PANTHER" id="PTHR31233:SF6">
    <property type="entry name" value="PROTEIN BICAUDAL D"/>
    <property type="match status" value="1"/>
</dbReference>
<dbReference type="InParanoid" id="A0A482XSJ5"/>
<keyword evidence="2 3" id="KW-0175">Coiled coil</keyword>
<dbReference type="SMR" id="A0A482XSJ5"/>
<dbReference type="EMBL" id="QKKF02002250">
    <property type="protein sequence ID" value="RZF48470.1"/>
    <property type="molecule type" value="Genomic_DNA"/>
</dbReference>
<dbReference type="AlphaFoldDB" id="A0A482XSJ5"/>
<feature type="non-terminal residue" evidence="4">
    <location>
        <position position="341"/>
    </location>
</feature>
<protein>
    <submittedName>
        <fullName evidence="4">Uncharacterized protein</fullName>
    </submittedName>
</protein>
<dbReference type="InterPro" id="IPR018477">
    <property type="entry name" value="BICD"/>
</dbReference>
<dbReference type="GO" id="GO:0072393">
    <property type="term" value="P:microtubule anchoring at microtubule organizing center"/>
    <property type="evidence" value="ECO:0007669"/>
    <property type="project" value="TreeGrafter"/>
</dbReference>
<evidence type="ECO:0000256" key="1">
    <source>
        <dbReference type="ARBA" id="ARBA00010061"/>
    </source>
</evidence>
<dbReference type="GO" id="GO:0005794">
    <property type="term" value="C:Golgi apparatus"/>
    <property type="evidence" value="ECO:0007669"/>
    <property type="project" value="TreeGrafter"/>
</dbReference>
<dbReference type="GO" id="GO:0005829">
    <property type="term" value="C:cytosol"/>
    <property type="evidence" value="ECO:0007669"/>
    <property type="project" value="TreeGrafter"/>
</dbReference>